<comment type="catalytic activity">
    <reaction evidence="1">
        <text>ATP + protein L-histidine = ADP + protein N-phospho-L-histidine.</text>
        <dbReference type="EC" id="2.7.13.3"/>
    </reaction>
</comment>
<keyword evidence="9" id="KW-0902">Two-component regulatory system</keyword>
<dbReference type="Pfam" id="PF00512">
    <property type="entry name" value="HisKA"/>
    <property type="match status" value="1"/>
</dbReference>
<name>A0A841I0N8_9DEIO</name>
<dbReference type="InterPro" id="IPR050428">
    <property type="entry name" value="TCS_sensor_his_kinase"/>
</dbReference>
<dbReference type="Gene3D" id="1.10.287.130">
    <property type="match status" value="1"/>
</dbReference>
<reference evidence="14 15" key="1">
    <citation type="submission" date="2020-08" db="EMBL/GenBank/DDBJ databases">
        <title>Genomic Encyclopedia of Type Strains, Phase IV (KMG-IV): sequencing the most valuable type-strain genomes for metagenomic binning, comparative biology and taxonomic classification.</title>
        <authorList>
            <person name="Goeker M."/>
        </authorList>
    </citation>
    <scope>NUCLEOTIDE SEQUENCE [LARGE SCALE GENOMIC DNA]</scope>
    <source>
        <strain evidence="14 15">DSM 21458</strain>
    </source>
</reference>
<keyword evidence="7 14" id="KW-0418">Kinase</keyword>
<dbReference type="Proteomes" id="UP000569951">
    <property type="component" value="Unassembled WGS sequence"/>
</dbReference>
<evidence type="ECO:0000256" key="11">
    <source>
        <dbReference type="SAM" id="Phobius"/>
    </source>
</evidence>
<dbReference type="SMART" id="SM00387">
    <property type="entry name" value="HATPase_c"/>
    <property type="match status" value="1"/>
</dbReference>
<dbReference type="InterPro" id="IPR003594">
    <property type="entry name" value="HATPase_dom"/>
</dbReference>
<dbReference type="InterPro" id="IPR004358">
    <property type="entry name" value="Sig_transdc_His_kin-like_C"/>
</dbReference>
<dbReference type="SUPFAM" id="SSF158472">
    <property type="entry name" value="HAMP domain-like"/>
    <property type="match status" value="1"/>
</dbReference>
<evidence type="ECO:0000256" key="7">
    <source>
        <dbReference type="ARBA" id="ARBA00022777"/>
    </source>
</evidence>
<keyword evidence="15" id="KW-1185">Reference proteome</keyword>
<dbReference type="EC" id="2.7.13.3" evidence="3"/>
<dbReference type="PANTHER" id="PTHR45436:SF5">
    <property type="entry name" value="SENSOR HISTIDINE KINASE TRCS"/>
    <property type="match status" value="1"/>
</dbReference>
<proteinExistence type="predicted"/>
<evidence type="ECO:0000313" key="14">
    <source>
        <dbReference type="EMBL" id="MBB6098666.1"/>
    </source>
</evidence>
<keyword evidence="8 11" id="KW-1133">Transmembrane helix</keyword>
<keyword evidence="6 11" id="KW-0812">Transmembrane</keyword>
<evidence type="ECO:0000313" key="15">
    <source>
        <dbReference type="Proteomes" id="UP000569951"/>
    </source>
</evidence>
<sequence length="489" mass="53049">MPIRWRLTALFALLCAAALVVVSLVGYGVYVRDQYLATDRVLSLSARHVAAGVQTAGRSHVLEAAPGSVREGGVQVVLRLYDAHGRLLARSPGTSHIPATDPAAPLATRARPAYHAPAPLTRLARTPQPPEGSAYGTLTLNGERWRRYVIRLDRNGVAGRYVEALTPLARLDQASAQLARTLTLLTLASVLLVAGLGWTLVGLALRPVARLTQAAREIARSRDLSRRVPHTGAHDEIGRLGGTFNDMLDSLEGAVRSQQRFVADASHELRVPLTVLRGNLELLRRHPALAAHERGEIVQETEREAARLSRLVSDLLLLARVDADLELNLRALDLRAVALEAFRDARLLAQGQILRFEDGPPLWVRGDADRLKQLLLILLDNAIKFTPAPGTVGVVLRLEGEQVQLEVQDHGVGIREDEQPLVFERFFRGEAARAQEGGSGLGLAIARWIVQQHRGDISLRSRPGEGTVVTVRLPALETVSPATAEAAAG</sequence>
<dbReference type="SMART" id="SM00388">
    <property type="entry name" value="HisKA"/>
    <property type="match status" value="1"/>
</dbReference>
<dbReference type="InterPro" id="IPR003661">
    <property type="entry name" value="HisK_dim/P_dom"/>
</dbReference>
<keyword evidence="5" id="KW-0808">Transferase</keyword>
<dbReference type="Gene3D" id="3.30.565.10">
    <property type="entry name" value="Histidine kinase-like ATPase, C-terminal domain"/>
    <property type="match status" value="1"/>
</dbReference>
<dbReference type="FunFam" id="1.10.287.130:FF:000001">
    <property type="entry name" value="Two-component sensor histidine kinase"/>
    <property type="match status" value="1"/>
</dbReference>
<gene>
    <name evidence="14" type="ORF">HNR42_002101</name>
</gene>
<feature type="domain" description="HAMP" evidence="13">
    <location>
        <begin position="202"/>
        <end position="256"/>
    </location>
</feature>
<dbReference type="InterPro" id="IPR036890">
    <property type="entry name" value="HATPase_C_sf"/>
</dbReference>
<dbReference type="Pfam" id="PF02518">
    <property type="entry name" value="HATPase_c"/>
    <property type="match status" value="1"/>
</dbReference>
<dbReference type="EMBL" id="JACHHG010000007">
    <property type="protein sequence ID" value="MBB6098666.1"/>
    <property type="molecule type" value="Genomic_DNA"/>
</dbReference>
<dbReference type="AlphaFoldDB" id="A0A841I0N8"/>
<dbReference type="SUPFAM" id="SSF55874">
    <property type="entry name" value="ATPase domain of HSP90 chaperone/DNA topoisomerase II/histidine kinase"/>
    <property type="match status" value="1"/>
</dbReference>
<dbReference type="PROSITE" id="PS50109">
    <property type="entry name" value="HIS_KIN"/>
    <property type="match status" value="1"/>
</dbReference>
<keyword evidence="4" id="KW-0597">Phosphoprotein</keyword>
<dbReference type="Pfam" id="PF00672">
    <property type="entry name" value="HAMP"/>
    <property type="match status" value="1"/>
</dbReference>
<evidence type="ECO:0000259" key="13">
    <source>
        <dbReference type="PROSITE" id="PS50885"/>
    </source>
</evidence>
<protein>
    <recommendedName>
        <fullName evidence="3">histidine kinase</fullName>
        <ecNumber evidence="3">2.7.13.3</ecNumber>
    </recommendedName>
</protein>
<evidence type="ECO:0000256" key="9">
    <source>
        <dbReference type="ARBA" id="ARBA00023012"/>
    </source>
</evidence>
<dbReference type="CDD" id="cd00082">
    <property type="entry name" value="HisKA"/>
    <property type="match status" value="1"/>
</dbReference>
<dbReference type="PROSITE" id="PS50885">
    <property type="entry name" value="HAMP"/>
    <property type="match status" value="1"/>
</dbReference>
<dbReference type="PRINTS" id="PR00344">
    <property type="entry name" value="BCTRLSENSOR"/>
</dbReference>
<evidence type="ECO:0000256" key="3">
    <source>
        <dbReference type="ARBA" id="ARBA00012438"/>
    </source>
</evidence>
<dbReference type="SMART" id="SM00304">
    <property type="entry name" value="HAMP"/>
    <property type="match status" value="1"/>
</dbReference>
<dbReference type="GO" id="GO:0000155">
    <property type="term" value="F:phosphorelay sensor kinase activity"/>
    <property type="evidence" value="ECO:0007669"/>
    <property type="project" value="InterPro"/>
</dbReference>
<dbReference type="InterPro" id="IPR003660">
    <property type="entry name" value="HAMP_dom"/>
</dbReference>
<dbReference type="PANTHER" id="PTHR45436">
    <property type="entry name" value="SENSOR HISTIDINE KINASE YKOH"/>
    <property type="match status" value="1"/>
</dbReference>
<evidence type="ECO:0000256" key="8">
    <source>
        <dbReference type="ARBA" id="ARBA00022989"/>
    </source>
</evidence>
<dbReference type="GO" id="GO:0005886">
    <property type="term" value="C:plasma membrane"/>
    <property type="evidence" value="ECO:0007669"/>
    <property type="project" value="TreeGrafter"/>
</dbReference>
<evidence type="ECO:0000256" key="6">
    <source>
        <dbReference type="ARBA" id="ARBA00022692"/>
    </source>
</evidence>
<comment type="subcellular location">
    <subcellularLocation>
        <location evidence="2">Membrane</location>
    </subcellularLocation>
</comment>
<evidence type="ECO:0000256" key="2">
    <source>
        <dbReference type="ARBA" id="ARBA00004370"/>
    </source>
</evidence>
<comment type="caution">
    <text evidence="14">The sequence shown here is derived from an EMBL/GenBank/DDBJ whole genome shotgun (WGS) entry which is preliminary data.</text>
</comment>
<dbReference type="Gene3D" id="6.10.340.10">
    <property type="match status" value="1"/>
</dbReference>
<dbReference type="CDD" id="cd06225">
    <property type="entry name" value="HAMP"/>
    <property type="match status" value="1"/>
</dbReference>
<dbReference type="RefSeq" id="WP_183987318.1">
    <property type="nucleotide sequence ID" value="NZ_JACHHG010000007.1"/>
</dbReference>
<dbReference type="FunFam" id="3.30.565.10:FF:000006">
    <property type="entry name" value="Sensor histidine kinase WalK"/>
    <property type="match status" value="1"/>
</dbReference>
<keyword evidence="10 11" id="KW-0472">Membrane</keyword>
<feature type="domain" description="Histidine kinase" evidence="12">
    <location>
        <begin position="264"/>
        <end position="477"/>
    </location>
</feature>
<evidence type="ECO:0000256" key="1">
    <source>
        <dbReference type="ARBA" id="ARBA00000085"/>
    </source>
</evidence>
<feature type="transmembrane region" description="Helical" evidence="11">
    <location>
        <begin position="182"/>
        <end position="205"/>
    </location>
</feature>
<organism evidence="14 15">
    <name type="scientific">Deinobacterium chartae</name>
    <dbReference type="NCBI Taxonomy" id="521158"/>
    <lineage>
        <taxon>Bacteria</taxon>
        <taxon>Thermotogati</taxon>
        <taxon>Deinococcota</taxon>
        <taxon>Deinococci</taxon>
        <taxon>Deinococcales</taxon>
        <taxon>Deinococcaceae</taxon>
        <taxon>Deinobacterium</taxon>
    </lineage>
</organism>
<evidence type="ECO:0000256" key="4">
    <source>
        <dbReference type="ARBA" id="ARBA00022553"/>
    </source>
</evidence>
<evidence type="ECO:0000259" key="12">
    <source>
        <dbReference type="PROSITE" id="PS50109"/>
    </source>
</evidence>
<dbReference type="InterPro" id="IPR036097">
    <property type="entry name" value="HisK_dim/P_sf"/>
</dbReference>
<dbReference type="InterPro" id="IPR005467">
    <property type="entry name" value="His_kinase_dom"/>
</dbReference>
<evidence type="ECO:0000256" key="5">
    <source>
        <dbReference type="ARBA" id="ARBA00022679"/>
    </source>
</evidence>
<accession>A0A841I0N8</accession>
<evidence type="ECO:0000256" key="10">
    <source>
        <dbReference type="ARBA" id="ARBA00023136"/>
    </source>
</evidence>
<dbReference type="SUPFAM" id="SSF47384">
    <property type="entry name" value="Homodimeric domain of signal transducing histidine kinase"/>
    <property type="match status" value="1"/>
</dbReference>